<feature type="transmembrane region" description="Helical" evidence="11">
    <location>
        <begin position="200"/>
        <end position="222"/>
    </location>
</feature>
<dbReference type="EC" id="3.6.1.43" evidence="11"/>
<dbReference type="Pfam" id="PF01569">
    <property type="entry name" value="PAP2"/>
    <property type="match status" value="1"/>
</dbReference>
<organism evidence="13 14">
    <name type="scientific">Allacma fusca</name>
    <dbReference type="NCBI Taxonomy" id="39272"/>
    <lineage>
        <taxon>Eukaryota</taxon>
        <taxon>Metazoa</taxon>
        <taxon>Ecdysozoa</taxon>
        <taxon>Arthropoda</taxon>
        <taxon>Hexapoda</taxon>
        <taxon>Collembola</taxon>
        <taxon>Symphypleona</taxon>
        <taxon>Sminthuridae</taxon>
        <taxon>Allacma</taxon>
    </lineage>
</organism>
<evidence type="ECO:0000256" key="4">
    <source>
        <dbReference type="ARBA" id="ARBA00022692"/>
    </source>
</evidence>
<dbReference type="PANTHER" id="PTHR11247:SF1">
    <property type="entry name" value="DOLICHYLDIPHOSPHATASE 1"/>
    <property type="match status" value="1"/>
</dbReference>
<dbReference type="GO" id="GO:0005789">
    <property type="term" value="C:endoplasmic reticulum membrane"/>
    <property type="evidence" value="ECO:0007669"/>
    <property type="project" value="UniProtKB-SubCell"/>
</dbReference>
<dbReference type="EMBL" id="CAJVCH010004372">
    <property type="protein sequence ID" value="CAG7652949.1"/>
    <property type="molecule type" value="Genomic_DNA"/>
</dbReference>
<evidence type="ECO:0000259" key="12">
    <source>
        <dbReference type="SMART" id="SM00014"/>
    </source>
</evidence>
<feature type="transmembrane region" description="Helical" evidence="11">
    <location>
        <begin position="137"/>
        <end position="155"/>
    </location>
</feature>
<comment type="caution">
    <text evidence="13">The sequence shown here is derived from an EMBL/GenBank/DDBJ whole genome shotgun (WGS) entry which is preliminary data.</text>
</comment>
<comment type="pathway">
    <text evidence="2 11">Protein modification; protein glycosylation.</text>
</comment>
<evidence type="ECO:0000256" key="8">
    <source>
        <dbReference type="ARBA" id="ARBA00023136"/>
    </source>
</evidence>
<evidence type="ECO:0000256" key="6">
    <source>
        <dbReference type="ARBA" id="ARBA00022824"/>
    </source>
</evidence>
<comment type="catalytic activity">
    <reaction evidence="10 11">
        <text>a di-trans,poly-cis-dolichyl diphosphate + H2O = a di-trans,poly-cis-dolichyl phosphate + phosphate + H(+)</text>
        <dbReference type="Rhea" id="RHEA:14385"/>
        <dbReference type="Rhea" id="RHEA-COMP:19498"/>
        <dbReference type="Rhea" id="RHEA-COMP:19506"/>
        <dbReference type="ChEBI" id="CHEBI:15377"/>
        <dbReference type="ChEBI" id="CHEBI:15378"/>
        <dbReference type="ChEBI" id="CHEBI:43474"/>
        <dbReference type="ChEBI" id="CHEBI:57497"/>
        <dbReference type="ChEBI" id="CHEBI:57683"/>
        <dbReference type="EC" id="3.6.1.43"/>
    </reaction>
</comment>
<name>A0A8J2J105_9HEXA</name>
<evidence type="ECO:0000256" key="10">
    <source>
        <dbReference type="ARBA" id="ARBA00047349"/>
    </source>
</evidence>
<evidence type="ECO:0000256" key="7">
    <source>
        <dbReference type="ARBA" id="ARBA00022989"/>
    </source>
</evidence>
<dbReference type="FunFam" id="1.20.144.10:FF:000003">
    <property type="entry name" value="Dolichyldiphosphatase 1"/>
    <property type="match status" value="1"/>
</dbReference>
<dbReference type="PANTHER" id="PTHR11247">
    <property type="entry name" value="PALMITOYL-PROTEIN THIOESTERASE/DOLICHYLDIPHOSPHATASE 1"/>
    <property type="match status" value="1"/>
</dbReference>
<dbReference type="GO" id="GO:0006487">
    <property type="term" value="P:protein N-linked glycosylation"/>
    <property type="evidence" value="ECO:0007669"/>
    <property type="project" value="UniProtKB-UniRule"/>
</dbReference>
<protein>
    <recommendedName>
        <fullName evidence="11">Dolichyldiphosphatase</fullName>
        <ecNumber evidence="11">3.6.1.43</ecNumber>
    </recommendedName>
</protein>
<keyword evidence="6 11" id="KW-0256">Endoplasmic reticulum</keyword>
<keyword evidence="5 11" id="KW-0378">Hydrolase</keyword>
<dbReference type="OrthoDB" id="302705at2759"/>
<keyword evidence="14" id="KW-1185">Reference proteome</keyword>
<reference evidence="13" key="1">
    <citation type="submission" date="2021-06" db="EMBL/GenBank/DDBJ databases">
        <authorList>
            <person name="Hodson N. C."/>
            <person name="Mongue J. A."/>
            <person name="Jaron S. K."/>
        </authorList>
    </citation>
    <scope>NUCLEOTIDE SEQUENCE</scope>
</reference>
<evidence type="ECO:0000256" key="3">
    <source>
        <dbReference type="ARBA" id="ARBA00005518"/>
    </source>
</evidence>
<dbReference type="InterPro" id="IPR000326">
    <property type="entry name" value="PAP2/HPO"/>
</dbReference>
<feature type="domain" description="Phosphatidic acid phosphatase type 2/haloperoxidase" evidence="12">
    <location>
        <begin position="96"/>
        <end position="215"/>
    </location>
</feature>
<keyword evidence="4 11" id="KW-0812">Transmembrane</keyword>
<sequence length="272" mass="31724">MIFEILRRVTTSLDFSYNRATPKEVVKLPDNEIFTVEMDVGNTDPNEIDWVPFALTHVEYPKGDFIGKILAISSLMPMAIIAGFITLILFRRDLHTITFFIGLLLNELLNMILKYTIRESRPMHRNVQYTEFGMPSSHSQLMWFFAIYSVYFTLFRLHQYPGKGLSALIQKIGIIVTVLVVAACVAYSRIYLMYHTWSQIMWGAFMGSLFATIWFGVTQLVFTPRFHDIVTWPISEFLLLRDTTLIPNILWFEYTNSRQESRARARKHLKSQ</sequence>
<evidence type="ECO:0000256" key="9">
    <source>
        <dbReference type="ARBA" id="ARBA00024907"/>
    </source>
</evidence>
<dbReference type="CDD" id="cd03382">
    <property type="entry name" value="PAP2_dolichyldiphosphatase"/>
    <property type="match status" value="1"/>
</dbReference>
<evidence type="ECO:0000256" key="11">
    <source>
        <dbReference type="RuleBase" id="RU367078"/>
    </source>
</evidence>
<feature type="transmembrane region" description="Helical" evidence="11">
    <location>
        <begin position="97"/>
        <end position="117"/>
    </location>
</feature>
<evidence type="ECO:0000256" key="2">
    <source>
        <dbReference type="ARBA" id="ARBA00004922"/>
    </source>
</evidence>
<dbReference type="SMART" id="SM00014">
    <property type="entry name" value="acidPPc"/>
    <property type="match status" value="1"/>
</dbReference>
<feature type="transmembrane region" description="Helical" evidence="11">
    <location>
        <begin position="65"/>
        <end position="90"/>
    </location>
</feature>
<proteinExistence type="inferred from homology"/>
<dbReference type="Proteomes" id="UP000708208">
    <property type="component" value="Unassembled WGS sequence"/>
</dbReference>
<feature type="transmembrane region" description="Helical" evidence="11">
    <location>
        <begin position="167"/>
        <end position="188"/>
    </location>
</feature>
<comment type="similarity">
    <text evidence="3 11">Belongs to the dolichyldiphosphatase family.</text>
</comment>
<comment type="subcellular location">
    <subcellularLocation>
        <location evidence="1 11">Endoplasmic reticulum membrane</location>
        <topology evidence="1 11">Multi-pass membrane protein</topology>
    </subcellularLocation>
</comment>
<keyword evidence="7 11" id="KW-1133">Transmembrane helix</keyword>
<dbReference type="GO" id="GO:0047874">
    <property type="term" value="F:dolichyldiphosphatase activity"/>
    <property type="evidence" value="ECO:0007669"/>
    <property type="project" value="UniProtKB-UniRule"/>
</dbReference>
<evidence type="ECO:0000313" key="13">
    <source>
        <dbReference type="EMBL" id="CAG7652949.1"/>
    </source>
</evidence>
<evidence type="ECO:0000313" key="14">
    <source>
        <dbReference type="Proteomes" id="UP000708208"/>
    </source>
</evidence>
<evidence type="ECO:0000256" key="5">
    <source>
        <dbReference type="ARBA" id="ARBA00022801"/>
    </source>
</evidence>
<dbReference type="InterPro" id="IPR039667">
    <property type="entry name" value="Dolichyldiphosphatase_PAP2"/>
</dbReference>
<dbReference type="GO" id="GO:0008610">
    <property type="term" value="P:lipid biosynthetic process"/>
    <property type="evidence" value="ECO:0007669"/>
    <property type="project" value="TreeGrafter"/>
</dbReference>
<comment type="function">
    <text evidence="9 11">Required for efficient N-glycosylation. Necessary for maintaining optimal levels of dolichol-linked oligosaccharides. Hydrolyzes dolichyl pyrophosphate at a very high rate and dolichyl monophosphate at a much lower rate. Does not act on phosphatidate.</text>
</comment>
<evidence type="ECO:0000256" key="1">
    <source>
        <dbReference type="ARBA" id="ARBA00004477"/>
    </source>
</evidence>
<accession>A0A8J2J105</accession>
<dbReference type="AlphaFoldDB" id="A0A8J2J105"/>
<gene>
    <name evidence="13" type="ORF">AFUS01_LOCUS816</name>
</gene>
<keyword evidence="8 11" id="KW-0472">Membrane</keyword>